<accession>A0A482VY17</accession>
<organism evidence="2 3">
    <name type="scientific">Asbolus verrucosus</name>
    <name type="common">Desert ironclad beetle</name>
    <dbReference type="NCBI Taxonomy" id="1661398"/>
    <lineage>
        <taxon>Eukaryota</taxon>
        <taxon>Metazoa</taxon>
        <taxon>Ecdysozoa</taxon>
        <taxon>Arthropoda</taxon>
        <taxon>Hexapoda</taxon>
        <taxon>Insecta</taxon>
        <taxon>Pterygota</taxon>
        <taxon>Neoptera</taxon>
        <taxon>Endopterygota</taxon>
        <taxon>Coleoptera</taxon>
        <taxon>Polyphaga</taxon>
        <taxon>Cucujiformia</taxon>
        <taxon>Tenebrionidae</taxon>
        <taxon>Pimeliinae</taxon>
        <taxon>Asbolus</taxon>
    </lineage>
</organism>
<dbReference type="Gene3D" id="3.90.1200.10">
    <property type="match status" value="1"/>
</dbReference>
<keyword evidence="2" id="KW-0418">Kinase</keyword>
<dbReference type="EMBL" id="QDEB01049262">
    <property type="protein sequence ID" value="RZC37802.1"/>
    <property type="molecule type" value="Genomic_DNA"/>
</dbReference>
<evidence type="ECO:0000259" key="1">
    <source>
        <dbReference type="SMART" id="SM00587"/>
    </source>
</evidence>
<reference evidence="2 3" key="1">
    <citation type="submission" date="2017-03" db="EMBL/GenBank/DDBJ databases">
        <title>Genome of the blue death feigning beetle - Asbolus verrucosus.</title>
        <authorList>
            <person name="Rider S.D."/>
        </authorList>
    </citation>
    <scope>NUCLEOTIDE SEQUENCE [LARGE SCALE GENOMIC DNA]</scope>
    <source>
        <strain evidence="2">Butters</strain>
        <tissue evidence="2">Head and leg muscle</tissue>
    </source>
</reference>
<dbReference type="InterPro" id="IPR011009">
    <property type="entry name" value="Kinase-like_dom_sf"/>
</dbReference>
<dbReference type="Proteomes" id="UP000292052">
    <property type="component" value="Unassembled WGS sequence"/>
</dbReference>
<dbReference type="SUPFAM" id="SSF56112">
    <property type="entry name" value="Protein kinase-like (PK-like)"/>
    <property type="match status" value="1"/>
</dbReference>
<evidence type="ECO:0000313" key="2">
    <source>
        <dbReference type="EMBL" id="RZC37802.1"/>
    </source>
</evidence>
<dbReference type="PANTHER" id="PTHR11012:SF55">
    <property type="entry name" value="BHLH DOMAIN-CONTAINING PROTEIN"/>
    <property type="match status" value="1"/>
</dbReference>
<keyword evidence="2" id="KW-0808">Transferase</keyword>
<comment type="caution">
    <text evidence="2">The sequence shown here is derived from an EMBL/GenBank/DDBJ whole genome shotgun (WGS) entry which is preliminary data.</text>
</comment>
<protein>
    <submittedName>
        <fullName evidence="2">EcKinase and/or DUF1679 domain containing protein</fullName>
    </submittedName>
</protein>
<dbReference type="Pfam" id="PF02958">
    <property type="entry name" value="EcKL"/>
    <property type="match status" value="1"/>
</dbReference>
<dbReference type="AlphaFoldDB" id="A0A482VY17"/>
<feature type="domain" description="CHK kinase-like" evidence="1">
    <location>
        <begin position="134"/>
        <end position="329"/>
    </location>
</feature>
<dbReference type="PANTHER" id="PTHR11012">
    <property type="entry name" value="PROTEIN KINASE-LIKE DOMAIN-CONTAINING"/>
    <property type="match status" value="1"/>
</dbReference>
<gene>
    <name evidence="2" type="ORF">BDFB_010217</name>
</gene>
<dbReference type="InterPro" id="IPR015897">
    <property type="entry name" value="CHK_kinase-like"/>
</dbReference>
<proteinExistence type="predicted"/>
<dbReference type="InterPro" id="IPR004119">
    <property type="entry name" value="EcKL"/>
</dbReference>
<dbReference type="SMART" id="SM00587">
    <property type="entry name" value="CHK"/>
    <property type="match status" value="1"/>
</dbReference>
<dbReference type="OrthoDB" id="191037at2759"/>
<name>A0A482VY17_ASBVE</name>
<dbReference type="GO" id="GO:0016301">
    <property type="term" value="F:kinase activity"/>
    <property type="evidence" value="ECO:0007669"/>
    <property type="project" value="UniProtKB-KW"/>
</dbReference>
<evidence type="ECO:0000313" key="3">
    <source>
        <dbReference type="Proteomes" id="UP000292052"/>
    </source>
</evidence>
<keyword evidence="3" id="KW-1185">Reference proteome</keyword>
<sequence length="410" mass="47609">MEAQKIEKLDELLKDFLGHSKTVTGHETTRLTALGENYGSTMLALKIDVQQEEKKEKLEAVGKVPPPGEFIQRMFNTPITFRNEINFYKIIVPELENFLAESGIENNYLDCFPMFYGARLNLTNKEYADNEAVLLLENLKVLGYEVGDRNSGFDLKTTELILKALAKFHAVPIAMKILKPEIFRKRIKPFFTPYKVFDMDANMQAGVVEKNIKIVEGIDDCKQYVPKVERALNSSHQFFLHPKNSPLFIREPFATIIHTDAWVNNFMVLFNKDEPASCKIVDFQLLEYGSPARDIIFFIFTSVQIQIVQQHYNELISLYHRSLIEVLDKLKCDTSSLSLEEFHQEITLVSKECEFFHCMVMLEPLHATKDSIKELDQYNEEDMTREKEIPQKHKEKASFIVKQFINRNFI</sequence>